<gene>
    <name evidence="5" type="primary">mtaD</name>
    <name evidence="8" type="ORF">EV696_10159</name>
</gene>
<comment type="cofactor">
    <cofactor evidence="5">
        <name>Zn(2+)</name>
        <dbReference type="ChEBI" id="CHEBI:29105"/>
    </cofactor>
    <text evidence="5">Binds 1 zinc ion per subunit.</text>
</comment>
<comment type="similarity">
    <text evidence="5">Belongs to the metallo-dependent hydrolases superfamily. MTA/SAH deaminase family.</text>
</comment>
<dbReference type="GO" id="GO:0050270">
    <property type="term" value="F:S-adenosylhomocysteine deaminase activity"/>
    <property type="evidence" value="ECO:0007669"/>
    <property type="project" value="UniProtKB-UniRule"/>
</dbReference>
<dbReference type="InterPro" id="IPR032466">
    <property type="entry name" value="Metal_Hydrolase"/>
</dbReference>
<evidence type="ECO:0000259" key="6">
    <source>
        <dbReference type="Pfam" id="PF01979"/>
    </source>
</evidence>
<comment type="catalytic activity">
    <reaction evidence="5">
        <text>S-methyl-5'-thioadenosine + H2O + H(+) = S-methyl-5'-thioinosine + NH4(+)</text>
        <dbReference type="Rhea" id="RHEA:25025"/>
        <dbReference type="ChEBI" id="CHEBI:15377"/>
        <dbReference type="ChEBI" id="CHEBI:15378"/>
        <dbReference type="ChEBI" id="CHEBI:17509"/>
        <dbReference type="ChEBI" id="CHEBI:28938"/>
        <dbReference type="ChEBI" id="CHEBI:48595"/>
        <dbReference type="EC" id="3.5.4.31"/>
    </reaction>
</comment>
<dbReference type="Gene3D" id="3.20.20.140">
    <property type="entry name" value="Metal-dependent hydrolases"/>
    <property type="match status" value="1"/>
</dbReference>
<name>A0A4R6UUU6_9GAMM</name>
<feature type="binding site" evidence="5">
    <location>
        <position position="221"/>
    </location>
    <ligand>
        <name>substrate</name>
    </ligand>
</feature>
<evidence type="ECO:0000256" key="5">
    <source>
        <dbReference type="HAMAP-Rule" id="MF_01281"/>
    </source>
</evidence>
<dbReference type="Gene3D" id="2.30.40.10">
    <property type="entry name" value="Urease, subunit C, domain 1"/>
    <property type="match status" value="1"/>
</dbReference>
<feature type="binding site" evidence="5">
    <location>
        <position position="306"/>
    </location>
    <ligand>
        <name>Zn(2+)</name>
        <dbReference type="ChEBI" id="CHEBI:29105"/>
    </ligand>
</feature>
<feature type="domain" description="Amidohydrolase-related" evidence="6">
    <location>
        <begin position="60"/>
        <end position="409"/>
    </location>
</feature>
<comment type="caution">
    <text evidence="5">Lacks conserved residue(s) required for the propagation of feature annotation.</text>
</comment>
<comment type="similarity">
    <text evidence="1">Belongs to the metallo-dependent hydrolases superfamily. ATZ/TRZ family.</text>
</comment>
<feature type="binding site" evidence="5">
    <location>
        <position position="98"/>
    </location>
    <ligand>
        <name>substrate</name>
    </ligand>
</feature>
<evidence type="ECO:0000259" key="7">
    <source>
        <dbReference type="Pfam" id="PF22039"/>
    </source>
</evidence>
<dbReference type="SUPFAM" id="SSF51338">
    <property type="entry name" value="Composite domain of metallo-dependent hydrolases"/>
    <property type="match status" value="1"/>
</dbReference>
<dbReference type="FunFam" id="3.20.20.140:FF:000014">
    <property type="entry name" value="5-methylthioadenosine/S-adenosylhomocysteine deaminase"/>
    <property type="match status" value="1"/>
</dbReference>
<feature type="binding site" evidence="5">
    <location>
        <position position="218"/>
    </location>
    <ligand>
        <name>Zn(2+)</name>
        <dbReference type="ChEBI" id="CHEBI:29105"/>
    </ligand>
</feature>
<comment type="function">
    <text evidence="5">Catalyzes the deamination of 5-methylthioadenosine and S-adenosyl-L-homocysteine into 5-methylthioinosine and S-inosyl-L-homocysteine, respectively. Is also able to deaminate adenosine.</text>
</comment>
<keyword evidence="3 5" id="KW-0378">Hydrolase</keyword>
<accession>A0A4R6UUU6</accession>
<organism evidence="8 9">
    <name type="scientific">Permianibacter aggregans</name>
    <dbReference type="NCBI Taxonomy" id="1510150"/>
    <lineage>
        <taxon>Bacteria</taxon>
        <taxon>Pseudomonadati</taxon>
        <taxon>Pseudomonadota</taxon>
        <taxon>Gammaproteobacteria</taxon>
        <taxon>Pseudomonadales</taxon>
        <taxon>Pseudomonadaceae</taxon>
        <taxon>Permianibacter</taxon>
    </lineage>
</organism>
<evidence type="ECO:0000256" key="4">
    <source>
        <dbReference type="ARBA" id="ARBA00022833"/>
    </source>
</evidence>
<dbReference type="GO" id="GO:0046872">
    <property type="term" value="F:metal ion binding"/>
    <property type="evidence" value="ECO:0007669"/>
    <property type="project" value="UniProtKB-KW"/>
</dbReference>
<dbReference type="HAMAP" id="MF_01281">
    <property type="entry name" value="MTA_SAH_deamin"/>
    <property type="match status" value="1"/>
</dbReference>
<dbReference type="InterPro" id="IPR006680">
    <property type="entry name" value="Amidohydro-rel"/>
</dbReference>
<dbReference type="InterPro" id="IPR023512">
    <property type="entry name" value="Deaminase_MtaD/DadD"/>
</dbReference>
<dbReference type="Pfam" id="PF01979">
    <property type="entry name" value="Amidohydro_1"/>
    <property type="match status" value="1"/>
</dbReference>
<dbReference type="NCBIfam" id="NF006549">
    <property type="entry name" value="PRK09045.1"/>
    <property type="match status" value="1"/>
</dbReference>
<keyword evidence="4 5" id="KW-0862">Zinc</keyword>
<feature type="binding site" evidence="5">
    <location>
        <position position="71"/>
    </location>
    <ligand>
        <name>Zn(2+)</name>
        <dbReference type="ChEBI" id="CHEBI:29105"/>
    </ligand>
</feature>
<evidence type="ECO:0000313" key="8">
    <source>
        <dbReference type="EMBL" id="TDQ51090.1"/>
    </source>
</evidence>
<dbReference type="AlphaFoldDB" id="A0A4R6UUU6"/>
<comment type="caution">
    <text evidence="8">The sequence shown here is derived from an EMBL/GenBank/DDBJ whole genome shotgun (WGS) entry which is preliminary data.</text>
</comment>
<comment type="catalytic activity">
    <reaction evidence="5">
        <text>S-adenosyl-L-homocysteine + H2O + H(+) = S-inosyl-L-homocysteine + NH4(+)</text>
        <dbReference type="Rhea" id="RHEA:20716"/>
        <dbReference type="ChEBI" id="CHEBI:15377"/>
        <dbReference type="ChEBI" id="CHEBI:15378"/>
        <dbReference type="ChEBI" id="CHEBI:28938"/>
        <dbReference type="ChEBI" id="CHEBI:57856"/>
        <dbReference type="ChEBI" id="CHEBI:57985"/>
        <dbReference type="EC" id="3.5.4.28"/>
    </reaction>
</comment>
<protein>
    <recommendedName>
        <fullName evidence="5">5-methylthioadenosine/S-adenosylhomocysteine deaminase</fullName>
        <shortName evidence="5">MTA/SAH deaminase</shortName>
        <ecNumber evidence="5">3.5.4.28</ecNumber>
        <ecNumber evidence="5">3.5.4.31</ecNumber>
    </recommendedName>
</protein>
<dbReference type="InterPro" id="IPR054418">
    <property type="entry name" value="MQNX/HUTI_composite_N"/>
</dbReference>
<feature type="domain" description="Aminodeoxyfutalosine deaminase/Imidazolonepropionase-like composite" evidence="7">
    <location>
        <begin position="26"/>
        <end position="51"/>
    </location>
</feature>
<dbReference type="OrthoDB" id="9807210at2"/>
<dbReference type="EC" id="3.5.4.28" evidence="5"/>
<feature type="binding site" evidence="5">
    <location>
        <position position="191"/>
    </location>
    <ligand>
        <name>substrate</name>
    </ligand>
</feature>
<dbReference type="PANTHER" id="PTHR43794">
    <property type="entry name" value="AMINOHYDROLASE SSNA-RELATED"/>
    <property type="match status" value="1"/>
</dbReference>
<dbReference type="InterPro" id="IPR050287">
    <property type="entry name" value="MTA/SAH_deaminase"/>
</dbReference>
<keyword evidence="2 5" id="KW-0479">Metal-binding</keyword>
<proteinExistence type="inferred from homology"/>
<dbReference type="EMBL" id="SNYM01000001">
    <property type="protein sequence ID" value="TDQ51090.1"/>
    <property type="molecule type" value="Genomic_DNA"/>
</dbReference>
<evidence type="ECO:0000256" key="1">
    <source>
        <dbReference type="ARBA" id="ARBA00006745"/>
    </source>
</evidence>
<feature type="binding site" evidence="5">
    <location>
        <position position="69"/>
    </location>
    <ligand>
        <name>Zn(2+)</name>
        <dbReference type="ChEBI" id="CHEBI:29105"/>
    </ligand>
</feature>
<dbReference type="PANTHER" id="PTHR43794:SF11">
    <property type="entry name" value="AMIDOHYDROLASE-RELATED DOMAIN-CONTAINING PROTEIN"/>
    <property type="match status" value="1"/>
</dbReference>
<dbReference type="RefSeq" id="WP_133586946.1">
    <property type="nucleotide sequence ID" value="NZ_CP037953.1"/>
</dbReference>
<evidence type="ECO:0000256" key="2">
    <source>
        <dbReference type="ARBA" id="ARBA00022723"/>
    </source>
</evidence>
<evidence type="ECO:0000313" key="9">
    <source>
        <dbReference type="Proteomes" id="UP000295375"/>
    </source>
</evidence>
<evidence type="ECO:0000256" key="3">
    <source>
        <dbReference type="ARBA" id="ARBA00022801"/>
    </source>
</evidence>
<dbReference type="SUPFAM" id="SSF51556">
    <property type="entry name" value="Metallo-dependent hydrolases"/>
    <property type="match status" value="1"/>
</dbReference>
<feature type="binding site" evidence="5">
    <location>
        <position position="306"/>
    </location>
    <ligand>
        <name>substrate</name>
    </ligand>
</feature>
<dbReference type="EC" id="3.5.4.31" evidence="5"/>
<dbReference type="CDD" id="cd01298">
    <property type="entry name" value="ATZ_TRZ_like"/>
    <property type="match status" value="1"/>
</dbReference>
<dbReference type="Pfam" id="PF22039">
    <property type="entry name" value="HUTI_composite_bact"/>
    <property type="match status" value="1"/>
</dbReference>
<sequence length="443" mass="48509">MAEAELLLSARWLLPIAPENRVIDDGAIAIANGRITAIGQRQELLAQFPNAKHQHLAEHVLMPGLVNAHGHAAMTLLRGCGEDMPLMDWLNNRIWPLERSLVSPEFVQDGSLLACAEQIRGGITAFADNYFYPERIAKLIQQTGMRALLACPVLDFPMPGCADPKEAIAKTLKLHDDCRALPLVNVAFGPHAPYTVSDEWLTQISTYAEELGLLVHMHMHESAAEIEGSMQQYGMRPLQRLENLGALGPHFVAVHSVHINDDDLLILKRNNVQVVHCPESNLKLASGFAPVAKFLEHGIPVALGTDGAASNNDLDLFGELRSAAFIGKALAGSPTAMPAETMLQMATLGGAKALALEQEIGSLEIGKSADVIAVDLSNLNLRPIYNPIYTLVYGAHRDDVSDVWVAGQALLRNRDHLTIDTKALKTRIQQWQNRIMETLNEQR</sequence>
<keyword evidence="9" id="KW-1185">Reference proteome</keyword>
<dbReference type="InterPro" id="IPR011059">
    <property type="entry name" value="Metal-dep_hydrolase_composite"/>
</dbReference>
<dbReference type="Proteomes" id="UP000295375">
    <property type="component" value="Unassembled WGS sequence"/>
</dbReference>
<dbReference type="GO" id="GO:0090614">
    <property type="term" value="F:5'-methylthioadenosine deaminase activity"/>
    <property type="evidence" value="ECO:0007669"/>
    <property type="project" value="UniProtKB-UniRule"/>
</dbReference>
<reference evidence="8 9" key="1">
    <citation type="submission" date="2019-03" db="EMBL/GenBank/DDBJ databases">
        <title>Genomic Encyclopedia of Type Strains, Phase IV (KMG-IV): sequencing the most valuable type-strain genomes for metagenomic binning, comparative biology and taxonomic classification.</title>
        <authorList>
            <person name="Goeker M."/>
        </authorList>
    </citation>
    <scope>NUCLEOTIDE SEQUENCE [LARGE SCALE GENOMIC DNA]</scope>
    <source>
        <strain evidence="8 9">DSM 103792</strain>
    </source>
</reference>